<dbReference type="PROSITE" id="PS50928">
    <property type="entry name" value="ABC_TM1"/>
    <property type="match status" value="1"/>
</dbReference>
<keyword evidence="3 9" id="KW-0813">Transport</keyword>
<keyword evidence="4" id="KW-1003">Cell membrane</keyword>
<dbReference type="SUPFAM" id="SSF161098">
    <property type="entry name" value="MetI-like"/>
    <property type="match status" value="1"/>
</dbReference>
<feature type="transmembrane region" description="Helical" evidence="9">
    <location>
        <begin position="128"/>
        <end position="150"/>
    </location>
</feature>
<dbReference type="InterPro" id="IPR000515">
    <property type="entry name" value="MetI-like"/>
</dbReference>
<dbReference type="CDD" id="cd06261">
    <property type="entry name" value="TM_PBP2"/>
    <property type="match status" value="1"/>
</dbReference>
<evidence type="ECO:0000256" key="9">
    <source>
        <dbReference type="RuleBase" id="RU363032"/>
    </source>
</evidence>
<keyword evidence="6 9" id="KW-0812">Transmembrane</keyword>
<evidence type="ECO:0000256" key="1">
    <source>
        <dbReference type="ARBA" id="ARBA00004651"/>
    </source>
</evidence>
<dbReference type="InterPro" id="IPR035906">
    <property type="entry name" value="MetI-like_sf"/>
</dbReference>
<dbReference type="RefSeq" id="WP_379587116.1">
    <property type="nucleotide sequence ID" value="NZ_JBHSQW010000039.1"/>
</dbReference>
<keyword evidence="7 9" id="KW-1133">Transmembrane helix</keyword>
<reference evidence="12" key="1">
    <citation type="journal article" date="2019" name="Int. J. Syst. Evol. Microbiol.">
        <title>The Global Catalogue of Microorganisms (GCM) 10K type strain sequencing project: providing services to taxonomists for standard genome sequencing and annotation.</title>
        <authorList>
            <consortium name="The Broad Institute Genomics Platform"/>
            <consortium name="The Broad Institute Genome Sequencing Center for Infectious Disease"/>
            <person name="Wu L."/>
            <person name="Ma J."/>
        </authorList>
    </citation>
    <scope>NUCLEOTIDE SEQUENCE [LARGE SCALE GENOMIC DNA]</scope>
    <source>
        <strain evidence="12">CCM 8391</strain>
    </source>
</reference>
<gene>
    <name evidence="11" type="ORF">ACFQE5_19770</name>
</gene>
<evidence type="ECO:0000256" key="4">
    <source>
        <dbReference type="ARBA" id="ARBA00022475"/>
    </source>
</evidence>
<evidence type="ECO:0000259" key="10">
    <source>
        <dbReference type="PROSITE" id="PS50928"/>
    </source>
</evidence>
<feature type="domain" description="ABC transmembrane type-1" evidence="10">
    <location>
        <begin position="60"/>
        <end position="250"/>
    </location>
</feature>
<evidence type="ECO:0000256" key="6">
    <source>
        <dbReference type="ARBA" id="ARBA00022692"/>
    </source>
</evidence>
<comment type="caution">
    <text evidence="11">The sequence shown here is derived from an EMBL/GenBank/DDBJ whole genome shotgun (WGS) entry which is preliminary data.</text>
</comment>
<keyword evidence="8 9" id="KW-0472">Membrane</keyword>
<feature type="transmembrane region" description="Helical" evidence="9">
    <location>
        <begin position="171"/>
        <end position="194"/>
    </location>
</feature>
<comment type="subcellular location">
    <subcellularLocation>
        <location evidence="1 9">Cell membrane</location>
        <topology evidence="1 9">Multi-pass membrane protein</topology>
    </subcellularLocation>
</comment>
<keyword evidence="5" id="KW-0762">Sugar transport</keyword>
<evidence type="ECO:0000256" key="5">
    <source>
        <dbReference type="ARBA" id="ARBA00022597"/>
    </source>
</evidence>
<accession>A0ABW1J6E8</accession>
<dbReference type="Pfam" id="PF00528">
    <property type="entry name" value="BPD_transp_1"/>
    <property type="match status" value="1"/>
</dbReference>
<keyword evidence="12" id="KW-1185">Reference proteome</keyword>
<name>A0ABW1J6E8_9PSEU</name>
<dbReference type="Gene3D" id="1.10.3720.10">
    <property type="entry name" value="MetI-like"/>
    <property type="match status" value="1"/>
</dbReference>
<sequence length="264" mass="28076">MVRRLLLAVVLAASVVPLLYLGILTLTPQSEVLSGSVLPGRLTTDNWPAFWQRMPILSYGVNSVVAAIAGAVLSLAIATPVAYAIVRYRTGGEFLPTFVLSAFVAPPVVAVIPMFFLLRYAGLLNSSLGLALIYGLVNVSVATWLLHGFVERIPHEIEEAAQIDGAGVLRTIWHVVLPLLAPGLVATGTILLILNYNEFLFALTVTQRAESQTLPVAISLFQGDRGVQFGQMAAASVTAMVPVYLAATLLQKWLVGGLTSGGVK</sequence>
<dbReference type="InterPro" id="IPR050901">
    <property type="entry name" value="BP-dep_ABC_trans_perm"/>
</dbReference>
<dbReference type="PANTHER" id="PTHR32243:SF50">
    <property type="entry name" value="MALTOSE_MALTODEXTRIN TRANSPORT SYSTEM PERMEASE PROTEIN MALG"/>
    <property type="match status" value="1"/>
</dbReference>
<evidence type="ECO:0000313" key="11">
    <source>
        <dbReference type="EMBL" id="MFC5996446.1"/>
    </source>
</evidence>
<evidence type="ECO:0000256" key="7">
    <source>
        <dbReference type="ARBA" id="ARBA00022989"/>
    </source>
</evidence>
<dbReference type="Proteomes" id="UP001596302">
    <property type="component" value="Unassembled WGS sequence"/>
</dbReference>
<evidence type="ECO:0000256" key="2">
    <source>
        <dbReference type="ARBA" id="ARBA00009047"/>
    </source>
</evidence>
<feature type="transmembrane region" description="Helical" evidence="9">
    <location>
        <begin position="58"/>
        <end position="86"/>
    </location>
</feature>
<feature type="transmembrane region" description="Helical" evidence="9">
    <location>
        <begin position="98"/>
        <end position="122"/>
    </location>
</feature>
<feature type="transmembrane region" description="Helical" evidence="9">
    <location>
        <begin position="229"/>
        <end position="250"/>
    </location>
</feature>
<organism evidence="11 12">
    <name type="scientific">Pseudonocardia hispaniensis</name>
    <dbReference type="NCBI Taxonomy" id="904933"/>
    <lineage>
        <taxon>Bacteria</taxon>
        <taxon>Bacillati</taxon>
        <taxon>Actinomycetota</taxon>
        <taxon>Actinomycetes</taxon>
        <taxon>Pseudonocardiales</taxon>
        <taxon>Pseudonocardiaceae</taxon>
        <taxon>Pseudonocardia</taxon>
    </lineage>
</organism>
<evidence type="ECO:0000256" key="8">
    <source>
        <dbReference type="ARBA" id="ARBA00023136"/>
    </source>
</evidence>
<protein>
    <submittedName>
        <fullName evidence="11">Carbohydrate ABC transporter permease</fullName>
    </submittedName>
</protein>
<evidence type="ECO:0000256" key="3">
    <source>
        <dbReference type="ARBA" id="ARBA00022448"/>
    </source>
</evidence>
<comment type="similarity">
    <text evidence="2">Belongs to the binding-protein-dependent transport system permease family. MalFG subfamily.</text>
</comment>
<proteinExistence type="inferred from homology"/>
<evidence type="ECO:0000313" key="12">
    <source>
        <dbReference type="Proteomes" id="UP001596302"/>
    </source>
</evidence>
<dbReference type="PANTHER" id="PTHR32243">
    <property type="entry name" value="MALTOSE TRANSPORT SYSTEM PERMEASE-RELATED"/>
    <property type="match status" value="1"/>
</dbReference>
<dbReference type="EMBL" id="JBHSQW010000039">
    <property type="protein sequence ID" value="MFC5996446.1"/>
    <property type="molecule type" value="Genomic_DNA"/>
</dbReference>